<dbReference type="SUPFAM" id="SSF89155">
    <property type="entry name" value="TorD-like"/>
    <property type="match status" value="1"/>
</dbReference>
<evidence type="ECO:0008006" key="3">
    <source>
        <dbReference type="Google" id="ProtNLM"/>
    </source>
</evidence>
<protein>
    <recommendedName>
        <fullName evidence="3">Oxidoreductase component of anaerobic dehydrogenases Chaperone protein TorD</fullName>
    </recommendedName>
</protein>
<organism evidence="2">
    <name type="scientific">hydrothermal vent metagenome</name>
    <dbReference type="NCBI Taxonomy" id="652676"/>
    <lineage>
        <taxon>unclassified sequences</taxon>
        <taxon>metagenomes</taxon>
        <taxon>ecological metagenomes</taxon>
    </lineage>
</organism>
<dbReference type="Pfam" id="PF02613">
    <property type="entry name" value="Nitrate_red_del"/>
    <property type="match status" value="1"/>
</dbReference>
<evidence type="ECO:0000313" key="2">
    <source>
        <dbReference type="EMBL" id="VAW09077.1"/>
    </source>
</evidence>
<sequence>MNKLPETFEDLAQFRQGMYKVFSAAFLPPVPERLGDLIAGADTLEGMGLPYLAFYNEWLPWRQALNSVHDVIDVEVEYVRMFATGVAGAMSPPTESSYTADPIRGEVGEVLARLRGVYNDFRLEPTGAVADTLDHISIELEVMSALCARESEARGNENEAQTVITLKHQQSFLEDHLMVWLPRFVERIAAADSVPFYAALGPAVMSFIHHDLGVVRFLAKPAPAEKTSS</sequence>
<gene>
    <name evidence="2" type="ORF">MNBD_ACTINO02-1415</name>
</gene>
<dbReference type="AlphaFoldDB" id="A0A3B0T6V5"/>
<dbReference type="PANTHER" id="PTHR34227">
    <property type="entry name" value="CHAPERONE PROTEIN YCDY"/>
    <property type="match status" value="1"/>
</dbReference>
<dbReference type="Gene3D" id="1.10.3480.10">
    <property type="entry name" value="TorD-like"/>
    <property type="match status" value="1"/>
</dbReference>
<keyword evidence="1" id="KW-0143">Chaperone</keyword>
<dbReference type="InterPro" id="IPR036411">
    <property type="entry name" value="TorD-like_sf"/>
</dbReference>
<name>A0A3B0T6V5_9ZZZZ</name>
<dbReference type="EMBL" id="UOEK01000520">
    <property type="protein sequence ID" value="VAW09077.1"/>
    <property type="molecule type" value="Genomic_DNA"/>
</dbReference>
<accession>A0A3B0T6V5</accession>
<dbReference type="PANTHER" id="PTHR34227:SF1">
    <property type="entry name" value="DIMETHYL SULFOXIDE REDUCTASE CHAPERONE-RELATED"/>
    <property type="match status" value="1"/>
</dbReference>
<evidence type="ECO:0000256" key="1">
    <source>
        <dbReference type="ARBA" id="ARBA00023186"/>
    </source>
</evidence>
<dbReference type="InterPro" id="IPR050289">
    <property type="entry name" value="TorD/DmsD_chaperones"/>
</dbReference>
<proteinExistence type="predicted"/>
<reference evidence="2" key="1">
    <citation type="submission" date="2018-06" db="EMBL/GenBank/DDBJ databases">
        <authorList>
            <person name="Zhirakovskaya E."/>
        </authorList>
    </citation>
    <scope>NUCLEOTIDE SEQUENCE</scope>
</reference>
<dbReference type="InterPro" id="IPR020945">
    <property type="entry name" value="DMSO/NO3_reduct_chaperone"/>
</dbReference>